<dbReference type="EMBL" id="JAHRIO010070277">
    <property type="protein sequence ID" value="MEQ2180945.1"/>
    <property type="molecule type" value="Genomic_DNA"/>
</dbReference>
<accession>A0ABV0PBW7</accession>
<gene>
    <name evidence="1" type="ORF">GOODEAATRI_006498</name>
</gene>
<evidence type="ECO:0000313" key="1">
    <source>
        <dbReference type="EMBL" id="MEQ2180945.1"/>
    </source>
</evidence>
<protein>
    <submittedName>
        <fullName evidence="1">Uncharacterized protein</fullName>
    </submittedName>
</protein>
<dbReference type="Proteomes" id="UP001476798">
    <property type="component" value="Unassembled WGS sequence"/>
</dbReference>
<sequence>MYNFCFQSQLWTNVCWSITFNVTKCEKVQRPFVKLFFFILVSFLCRNSIFSTVKSKVFPLTPQSDVIQTLLQNDYEPVHAVACHPFRLAAALGKQGGILKLWDYSRKEIIGNRVFEKEKHNVLFLTKKVNKSVFWNRHDKKHLPIVLAAV</sequence>
<keyword evidence="2" id="KW-1185">Reference proteome</keyword>
<name>A0ABV0PBW7_9TELE</name>
<organism evidence="1 2">
    <name type="scientific">Goodea atripinnis</name>
    <dbReference type="NCBI Taxonomy" id="208336"/>
    <lineage>
        <taxon>Eukaryota</taxon>
        <taxon>Metazoa</taxon>
        <taxon>Chordata</taxon>
        <taxon>Craniata</taxon>
        <taxon>Vertebrata</taxon>
        <taxon>Euteleostomi</taxon>
        <taxon>Actinopterygii</taxon>
        <taxon>Neopterygii</taxon>
        <taxon>Teleostei</taxon>
        <taxon>Neoteleostei</taxon>
        <taxon>Acanthomorphata</taxon>
        <taxon>Ovalentaria</taxon>
        <taxon>Atherinomorphae</taxon>
        <taxon>Cyprinodontiformes</taxon>
        <taxon>Goodeidae</taxon>
        <taxon>Goodea</taxon>
    </lineage>
</organism>
<comment type="caution">
    <text evidence="1">The sequence shown here is derived from an EMBL/GenBank/DDBJ whole genome shotgun (WGS) entry which is preliminary data.</text>
</comment>
<reference evidence="1 2" key="1">
    <citation type="submission" date="2021-06" db="EMBL/GenBank/DDBJ databases">
        <authorList>
            <person name="Palmer J.M."/>
        </authorList>
    </citation>
    <scope>NUCLEOTIDE SEQUENCE [LARGE SCALE GENOMIC DNA]</scope>
    <source>
        <strain evidence="1 2">GA_2019</strain>
        <tissue evidence="1">Muscle</tissue>
    </source>
</reference>
<evidence type="ECO:0000313" key="2">
    <source>
        <dbReference type="Proteomes" id="UP001476798"/>
    </source>
</evidence>
<proteinExistence type="predicted"/>